<dbReference type="SUPFAM" id="SSF52833">
    <property type="entry name" value="Thioredoxin-like"/>
    <property type="match status" value="1"/>
</dbReference>
<proteinExistence type="predicted"/>
<dbReference type="GO" id="GO:0016853">
    <property type="term" value="F:isomerase activity"/>
    <property type="evidence" value="ECO:0007669"/>
    <property type="project" value="UniProtKB-KW"/>
</dbReference>
<keyword evidence="3" id="KW-1185">Reference proteome</keyword>
<keyword evidence="2" id="KW-0413">Isomerase</keyword>
<dbReference type="GO" id="GO:0016491">
    <property type="term" value="F:oxidoreductase activity"/>
    <property type="evidence" value="ECO:0007669"/>
    <property type="project" value="InterPro"/>
</dbReference>
<dbReference type="Proteomes" id="UP000254425">
    <property type="component" value="Chromosome"/>
</dbReference>
<feature type="domain" description="DSBA-like thioredoxin" evidence="1">
    <location>
        <begin position="13"/>
        <end position="189"/>
    </location>
</feature>
<dbReference type="RefSeq" id="WP_208876011.1">
    <property type="nucleotide sequence ID" value="NZ_CP031320.1"/>
</dbReference>
<evidence type="ECO:0000259" key="1">
    <source>
        <dbReference type="Pfam" id="PF01323"/>
    </source>
</evidence>
<sequence>MTPTGIASPDPGTVTVWSDIGCPWASLALHTLRAAAAERGQDVLIDHRAFPLELFNNMPTPKYIVEPETIVIGARRPELGWRVWSKPEWTYPSAMLPAMEAVQAAKDPAVGGLRGSDELDAALRHAFYVEHQCVSIHPVILRLAEKCPHVDAAELAKALERGAGRAEMYAHWRIAQGPEIQGSPHLFSADGYDAHNPGAVFEWTGDPIEGGLPRLDAYDPSWAPTLLDRLPR</sequence>
<reference evidence="2 3" key="1">
    <citation type="submission" date="2018-07" db="EMBL/GenBank/DDBJ databases">
        <title>Draft genome of the type strain Streptomyces armeniacus ATCC 15676.</title>
        <authorList>
            <person name="Labana P."/>
            <person name="Gosse J.T."/>
            <person name="Boddy C.N."/>
        </authorList>
    </citation>
    <scope>NUCLEOTIDE SEQUENCE [LARGE SCALE GENOMIC DNA]</scope>
    <source>
        <strain evidence="2 3">ATCC 15676</strain>
    </source>
</reference>
<evidence type="ECO:0000313" key="2">
    <source>
        <dbReference type="EMBL" id="AXK32044.1"/>
    </source>
</evidence>
<dbReference type="Gene3D" id="3.40.30.10">
    <property type="entry name" value="Glutaredoxin"/>
    <property type="match status" value="1"/>
</dbReference>
<dbReference type="InterPro" id="IPR036249">
    <property type="entry name" value="Thioredoxin-like_sf"/>
</dbReference>
<dbReference type="InterPro" id="IPR001853">
    <property type="entry name" value="DSBA-like_thioredoxin_dom"/>
</dbReference>
<gene>
    <name evidence="2" type="ORF">DVA86_04620</name>
</gene>
<evidence type="ECO:0000313" key="3">
    <source>
        <dbReference type="Proteomes" id="UP000254425"/>
    </source>
</evidence>
<protein>
    <submittedName>
        <fullName evidence="2">Dithiol-disulfide isomerase</fullName>
    </submittedName>
</protein>
<dbReference type="EMBL" id="CP031320">
    <property type="protein sequence ID" value="AXK32044.1"/>
    <property type="molecule type" value="Genomic_DNA"/>
</dbReference>
<organism evidence="2 3">
    <name type="scientific">Streptomyces armeniacus</name>
    <dbReference type="NCBI Taxonomy" id="83291"/>
    <lineage>
        <taxon>Bacteria</taxon>
        <taxon>Bacillati</taxon>
        <taxon>Actinomycetota</taxon>
        <taxon>Actinomycetes</taxon>
        <taxon>Kitasatosporales</taxon>
        <taxon>Streptomycetaceae</taxon>
        <taxon>Streptomyces</taxon>
    </lineage>
</organism>
<name>A0A345XK78_9ACTN</name>
<dbReference type="KEGG" id="sarm:DVA86_04620"/>
<accession>A0A345XK78</accession>
<dbReference type="AlphaFoldDB" id="A0A345XK78"/>
<dbReference type="Pfam" id="PF01323">
    <property type="entry name" value="DSBA"/>
    <property type="match status" value="1"/>
</dbReference>